<name>A0A0F9PB18_9ZZZZ</name>
<reference evidence="1" key="1">
    <citation type="journal article" date="2015" name="Nature">
        <title>Complex archaea that bridge the gap between prokaryotes and eukaryotes.</title>
        <authorList>
            <person name="Spang A."/>
            <person name="Saw J.H."/>
            <person name="Jorgensen S.L."/>
            <person name="Zaremba-Niedzwiedzka K."/>
            <person name="Martijn J."/>
            <person name="Lind A.E."/>
            <person name="van Eijk R."/>
            <person name="Schleper C."/>
            <person name="Guy L."/>
            <person name="Ettema T.J."/>
        </authorList>
    </citation>
    <scope>NUCLEOTIDE SEQUENCE</scope>
</reference>
<gene>
    <name evidence="1" type="ORF">LCGC14_0922330</name>
</gene>
<sequence length="436" mass="52652">MTEKGYIEVYEYQSFPDSVRIKEENFEDFKVNFIDTHFLKLLHKAKDQKTNEFVLNLKANFYIGTARFPQNQNFKILPRFKNAKFNEMFKNIKELKYENIRFDIFQKLNPSSDFIKNFIDNFLNNTEELISTGLRKNYKYNIQKTNIIKGKILIGESIKRSDFIYGKFMCQFEDFKFDIIDNQLIKLALFYLRFNASPNQQFRIRRLLMPLKNVRLRKFTSTDFDRIKYNRFNIKYLKVHAYCIMLLKKFSFGFESGKRECFPMFLNAWDIYEKYLRVILEKYLKESFSKDILVMKNLGGKNFNSWDKKKNIPDIVIMIDNKILLLGDAKYKKEIKASDRHQAGNYLRCIKKIHNLKEINFEKENRNIILFYPYSGNKEDDASRTLIFKDLEKNDKDEIEGRIYAYWLDLSRLDDEIYLRTWVNKIAEKFLIRMTD</sequence>
<evidence type="ECO:0008006" key="2">
    <source>
        <dbReference type="Google" id="ProtNLM"/>
    </source>
</evidence>
<organism evidence="1">
    <name type="scientific">marine sediment metagenome</name>
    <dbReference type="NCBI Taxonomy" id="412755"/>
    <lineage>
        <taxon>unclassified sequences</taxon>
        <taxon>metagenomes</taxon>
        <taxon>ecological metagenomes</taxon>
    </lineage>
</organism>
<proteinExistence type="predicted"/>
<evidence type="ECO:0000313" key="1">
    <source>
        <dbReference type="EMBL" id="KKN21732.1"/>
    </source>
</evidence>
<comment type="caution">
    <text evidence="1">The sequence shown here is derived from an EMBL/GenBank/DDBJ whole genome shotgun (WGS) entry which is preliminary data.</text>
</comment>
<accession>A0A0F9PB18</accession>
<dbReference type="PANTHER" id="PTHR38733:SF1">
    <property type="entry name" value="TYPE IV METHYL-DIRECTED RESTRICTION ENZYME ECOKMCRBC"/>
    <property type="match status" value="1"/>
</dbReference>
<dbReference type="InterPro" id="IPR019292">
    <property type="entry name" value="McrC"/>
</dbReference>
<dbReference type="Pfam" id="PF10117">
    <property type="entry name" value="McrBC"/>
    <property type="match status" value="1"/>
</dbReference>
<dbReference type="PANTHER" id="PTHR38733">
    <property type="entry name" value="PROTEIN MCRC"/>
    <property type="match status" value="1"/>
</dbReference>
<dbReference type="AlphaFoldDB" id="A0A0F9PB18"/>
<protein>
    <recommendedName>
        <fullName evidence="2">Restriction endonuclease</fullName>
    </recommendedName>
</protein>
<dbReference type="EMBL" id="LAZR01003124">
    <property type="protein sequence ID" value="KKN21732.1"/>
    <property type="molecule type" value="Genomic_DNA"/>
</dbReference>